<feature type="transmembrane region" description="Helical" evidence="1">
    <location>
        <begin position="29"/>
        <end position="47"/>
    </location>
</feature>
<name>A0ABU7VV93_9BACL</name>
<gene>
    <name evidence="3" type="ORF">V3851_17730</name>
</gene>
<sequence>MIVEDKRRTKPAFAYNTTSGAPKPRGRKILFLARLILAGVTAAGAVLPAPPTVQADKAAPIATTGTAPQFVHSSILSGSSAALSLGGLSTSGLFPTLPKQGDTLTLRHEAPLFPGRVNAKSDPRRLNSAYFGQAGERMTVQSVAGEMISAPTYDKGTIWVPLWYFSEASEQMTDIPPQYVTLRSGAKLSLAPSSSVRWDKAGYFTESRLVAMAKWNEWYGVMATPAAWHNGYQAYRPILLWVNKKDIERTEEVPTPLLAQGSDMPLETVRGIVDLTLKQGDHADTVEKLLGPPAFKETSEDLQMEAGQTMILGPAWRYERRDAQFRVSFLPSGELARTEWTIPASGEPHHVYSGDSYMFTNNYAVTPLPRTLDIAPEWKNGGTLGFTYLLGAGSDVLLLMGDDGGFSGMHYNSSLYAVGRRDGETWWRLDAGFGGMSAALEQSGEYAVVFTSYSPEKGKYENRVRRIRLSDGETMWERNYGDDSQMGMWAADNSVVLLASKNTAEAGKAETAVISVLDGNTGRERWHKTVGNSAQILNKGANDPFVLVREKGRLTAYEPATGKQAWQLQAEGEQKPDYSFEPYFAGGARIDPFAGPDADRRWILLGSTWKLLDLKTGNIHGEYPYVPGERFEVLNERYLLVEHPLDKADYYGAERFETRLYDVAEGRTKFSIPGKGAKGTLADGTLYLVVDGIPTAVEIGSGNVLWRMSNNAAPGTDLSRFAAGSFAVLDQTVLYPFGSDLLALDKRSGAVLGRLRDVRTGYAELREQETRGGTLNLSGDELYVGTANGGFFRFGAAALERELGRISKE</sequence>
<feature type="domain" description="Pyrrolo-quinoline quinone repeat" evidence="2">
    <location>
        <begin position="462"/>
        <end position="575"/>
    </location>
</feature>
<keyword evidence="1" id="KW-0812">Transmembrane</keyword>
<dbReference type="Proteomes" id="UP001306950">
    <property type="component" value="Unassembled WGS sequence"/>
</dbReference>
<protein>
    <submittedName>
        <fullName evidence="3">PQQ-binding-like beta-propeller repeat protein</fullName>
    </submittedName>
</protein>
<reference evidence="3 4" key="1">
    <citation type="submission" date="2024-02" db="EMBL/GenBank/DDBJ databases">
        <title>A nitrogen-fixing paenibacillus bacterium.</title>
        <authorList>
            <person name="Zhang W.L."/>
            <person name="Chen S.F."/>
        </authorList>
    </citation>
    <scope>NUCLEOTIDE SEQUENCE [LARGE SCALE GENOMIC DNA]</scope>
    <source>
        <strain evidence="3 4">M1</strain>
    </source>
</reference>
<evidence type="ECO:0000259" key="2">
    <source>
        <dbReference type="Pfam" id="PF13360"/>
    </source>
</evidence>
<keyword evidence="4" id="KW-1185">Reference proteome</keyword>
<accession>A0ABU7VV93</accession>
<dbReference type="EMBL" id="JAZHPZ010000009">
    <property type="protein sequence ID" value="MEF2967673.1"/>
    <property type="molecule type" value="Genomic_DNA"/>
</dbReference>
<feature type="domain" description="Pyrrolo-quinoline quinone repeat" evidence="2">
    <location>
        <begin position="678"/>
        <end position="794"/>
    </location>
</feature>
<dbReference type="InterPro" id="IPR011047">
    <property type="entry name" value="Quinoprotein_ADH-like_sf"/>
</dbReference>
<dbReference type="RefSeq" id="WP_331847888.1">
    <property type="nucleotide sequence ID" value="NZ_JAZHPZ010000009.1"/>
</dbReference>
<evidence type="ECO:0000256" key="1">
    <source>
        <dbReference type="SAM" id="Phobius"/>
    </source>
</evidence>
<proteinExistence type="predicted"/>
<dbReference type="PANTHER" id="PTHR34512:SF30">
    <property type="entry name" value="OUTER MEMBRANE PROTEIN ASSEMBLY FACTOR BAMB"/>
    <property type="match status" value="1"/>
</dbReference>
<dbReference type="Gene3D" id="2.130.10.10">
    <property type="entry name" value="YVTN repeat-like/Quinoprotein amine dehydrogenase"/>
    <property type="match status" value="2"/>
</dbReference>
<comment type="caution">
    <text evidence="3">The sequence shown here is derived from an EMBL/GenBank/DDBJ whole genome shotgun (WGS) entry which is preliminary data.</text>
</comment>
<dbReference type="InterPro" id="IPR002372">
    <property type="entry name" value="PQQ_rpt_dom"/>
</dbReference>
<keyword evidence="1" id="KW-0472">Membrane</keyword>
<organism evidence="3 4">
    <name type="scientific">Paenibacillus haidiansis</name>
    <dbReference type="NCBI Taxonomy" id="1574488"/>
    <lineage>
        <taxon>Bacteria</taxon>
        <taxon>Bacillati</taxon>
        <taxon>Bacillota</taxon>
        <taxon>Bacilli</taxon>
        <taxon>Bacillales</taxon>
        <taxon>Paenibacillaceae</taxon>
        <taxon>Paenibacillus</taxon>
    </lineage>
</organism>
<evidence type="ECO:0000313" key="4">
    <source>
        <dbReference type="Proteomes" id="UP001306950"/>
    </source>
</evidence>
<dbReference type="InterPro" id="IPR015943">
    <property type="entry name" value="WD40/YVTN_repeat-like_dom_sf"/>
</dbReference>
<dbReference type="SUPFAM" id="SSF50998">
    <property type="entry name" value="Quinoprotein alcohol dehydrogenase-like"/>
    <property type="match status" value="1"/>
</dbReference>
<evidence type="ECO:0000313" key="3">
    <source>
        <dbReference type="EMBL" id="MEF2967673.1"/>
    </source>
</evidence>
<keyword evidence="1" id="KW-1133">Transmembrane helix</keyword>
<dbReference type="Pfam" id="PF13360">
    <property type="entry name" value="PQQ_2"/>
    <property type="match status" value="2"/>
</dbReference>
<dbReference type="PANTHER" id="PTHR34512">
    <property type="entry name" value="CELL SURFACE PROTEIN"/>
    <property type="match status" value="1"/>
</dbReference>